<dbReference type="PROSITE" id="PS50111">
    <property type="entry name" value="CHEMOTAXIS_TRANSDUC_2"/>
    <property type="match status" value="1"/>
</dbReference>
<dbReference type="InterPro" id="IPR003660">
    <property type="entry name" value="HAMP_dom"/>
</dbReference>
<dbReference type="Gene3D" id="3.30.450.20">
    <property type="entry name" value="PAS domain"/>
    <property type="match status" value="2"/>
</dbReference>
<dbReference type="SUPFAM" id="SSF58104">
    <property type="entry name" value="Methyl-accepting chemotaxis protein (MCP) signaling domain"/>
    <property type="match status" value="1"/>
</dbReference>
<evidence type="ECO:0000256" key="4">
    <source>
        <dbReference type="ARBA" id="ARBA00022692"/>
    </source>
</evidence>
<evidence type="ECO:0000256" key="10">
    <source>
        <dbReference type="SAM" id="Coils"/>
    </source>
</evidence>
<dbReference type="PANTHER" id="PTHR32089">
    <property type="entry name" value="METHYL-ACCEPTING CHEMOTAXIS PROTEIN MCPB"/>
    <property type="match status" value="1"/>
</dbReference>
<dbReference type="PROSITE" id="PS50885">
    <property type="entry name" value="HAMP"/>
    <property type="match status" value="1"/>
</dbReference>
<feature type="transmembrane region" description="Helical" evidence="11">
    <location>
        <begin position="286"/>
        <end position="303"/>
    </location>
</feature>
<dbReference type="RefSeq" id="WP_078695716.1">
    <property type="nucleotide sequence ID" value="NZ_FUYH01000004.1"/>
</dbReference>
<keyword evidence="6 11" id="KW-0472">Membrane</keyword>
<dbReference type="CDD" id="cd06225">
    <property type="entry name" value="HAMP"/>
    <property type="match status" value="1"/>
</dbReference>
<gene>
    <name evidence="14" type="ORF">SAMN05443428_10485</name>
</gene>
<evidence type="ECO:0000313" key="15">
    <source>
        <dbReference type="Proteomes" id="UP000190105"/>
    </source>
</evidence>
<keyword evidence="3" id="KW-0145">Chemotaxis</keyword>
<evidence type="ECO:0000256" key="9">
    <source>
        <dbReference type="PROSITE-ProRule" id="PRU00284"/>
    </source>
</evidence>
<evidence type="ECO:0000256" key="5">
    <source>
        <dbReference type="ARBA" id="ARBA00022989"/>
    </source>
</evidence>
<dbReference type="PANTHER" id="PTHR32089:SF112">
    <property type="entry name" value="LYSOZYME-LIKE PROTEIN-RELATED"/>
    <property type="match status" value="1"/>
</dbReference>
<dbReference type="Pfam" id="PF00015">
    <property type="entry name" value="MCPsignal"/>
    <property type="match status" value="1"/>
</dbReference>
<dbReference type="SUPFAM" id="SSF103190">
    <property type="entry name" value="Sensory domain-like"/>
    <property type="match status" value="1"/>
</dbReference>
<dbReference type="GO" id="GO:0007165">
    <property type="term" value="P:signal transduction"/>
    <property type="evidence" value="ECO:0007669"/>
    <property type="project" value="UniProtKB-KW"/>
</dbReference>
<protein>
    <submittedName>
        <fullName evidence="14">Methyl-accepting chemotaxis sensory transducer with Cache sensor</fullName>
    </submittedName>
</protein>
<dbReference type="STRING" id="1147123.SAMN05443428_10485"/>
<keyword evidence="4 11" id="KW-0812">Transmembrane</keyword>
<sequence length="666" mass="72884">MKNKKVLRKQIISLLLLLSLIPLLIFTSLNYYISLKAVKNQYIETIDQSIKRGLDVIESSYKSKSELISLLSQDPNANGILSNGDCEKWLMLTLNSYVTNYKDITAIYMGVNNGKMIIAPEQTLPEGYDPRKRPWYIDASSSNDFIVTDPYEDAIQKGNFMVTYAKAIKDSSNNLIGVVGLDIKLTTLSELVQSIKIGNSGFVTITDKNGTIIADKKKELLNKTSKEVPYIDAILKSNSQSGTVLIDKAKYIYIVKSHDKTGWRVIGLVPEKEISEATNSIRNYDIIIFILFAAASILIGIFFSKKIVDPINVIVSVIDKIKSGDFSTKMPEKYINYKGEIGVIAGGVDSMQNELKKLILEVKSEAKGIHSVIDSVNCSISELNNTIEKVSATTHDLSATMEETAASAEEMSAASIEIEKSVQIISKKSQDGAFEASNISQRAQDTKISVEESQAKAKEVFEKTKAELEKAIEEAKIVEKISTLSESIMQITSQTNLLALNAAIEASRAGEAGRGFSVVAEEIRKLAEQSKNTVIEIQNITGKVSDTVNNLVNSSNSLLDFMSVNVDNDYKTMIDVAEKYSTDAKYVDSLVTNFSSTAQELLSSINEVMLTIESVAKASSDGAGGATDIAGSVSDIHKKSNSIIEEMEKAKDAADKLNSSISRFVI</sequence>
<comment type="similarity">
    <text evidence="8">Belongs to the methyl-accepting chemotaxis (MCP) protein family.</text>
</comment>
<evidence type="ECO:0000256" key="3">
    <source>
        <dbReference type="ARBA" id="ARBA00022500"/>
    </source>
</evidence>
<dbReference type="InterPro" id="IPR029151">
    <property type="entry name" value="Sensor-like_sf"/>
</dbReference>
<name>A0A1T4WW67_9CLOT</name>
<keyword evidence="10" id="KW-0175">Coiled coil</keyword>
<dbReference type="GO" id="GO:0005886">
    <property type="term" value="C:plasma membrane"/>
    <property type="evidence" value="ECO:0007669"/>
    <property type="project" value="UniProtKB-SubCell"/>
</dbReference>
<dbReference type="Pfam" id="PF00672">
    <property type="entry name" value="HAMP"/>
    <property type="match status" value="1"/>
</dbReference>
<dbReference type="Proteomes" id="UP000190105">
    <property type="component" value="Unassembled WGS sequence"/>
</dbReference>
<keyword evidence="5 11" id="KW-1133">Transmembrane helix</keyword>
<evidence type="ECO:0000313" key="14">
    <source>
        <dbReference type="EMBL" id="SKA81603.1"/>
    </source>
</evidence>
<dbReference type="SMART" id="SM00304">
    <property type="entry name" value="HAMP"/>
    <property type="match status" value="1"/>
</dbReference>
<dbReference type="Gene3D" id="1.10.287.950">
    <property type="entry name" value="Methyl-accepting chemotaxis protein"/>
    <property type="match status" value="1"/>
</dbReference>
<organism evidence="14 15">
    <name type="scientific">Caloramator quimbayensis</name>
    <dbReference type="NCBI Taxonomy" id="1147123"/>
    <lineage>
        <taxon>Bacteria</taxon>
        <taxon>Bacillati</taxon>
        <taxon>Bacillota</taxon>
        <taxon>Clostridia</taxon>
        <taxon>Eubacteriales</taxon>
        <taxon>Clostridiaceae</taxon>
        <taxon>Caloramator</taxon>
    </lineage>
</organism>
<dbReference type="OrthoDB" id="9814363at2"/>
<evidence type="ECO:0000256" key="6">
    <source>
        <dbReference type="ARBA" id="ARBA00023136"/>
    </source>
</evidence>
<feature type="domain" description="Methyl-accepting transducer" evidence="12">
    <location>
        <begin position="372"/>
        <end position="616"/>
    </location>
</feature>
<evidence type="ECO:0000256" key="8">
    <source>
        <dbReference type="ARBA" id="ARBA00029447"/>
    </source>
</evidence>
<feature type="domain" description="HAMP" evidence="13">
    <location>
        <begin position="305"/>
        <end position="360"/>
    </location>
</feature>
<evidence type="ECO:0000256" key="2">
    <source>
        <dbReference type="ARBA" id="ARBA00022475"/>
    </source>
</evidence>
<dbReference type="SMART" id="SM00283">
    <property type="entry name" value="MA"/>
    <property type="match status" value="1"/>
</dbReference>
<keyword evidence="15" id="KW-1185">Reference proteome</keyword>
<evidence type="ECO:0000256" key="11">
    <source>
        <dbReference type="SAM" id="Phobius"/>
    </source>
</evidence>
<evidence type="ECO:0000259" key="12">
    <source>
        <dbReference type="PROSITE" id="PS50111"/>
    </source>
</evidence>
<dbReference type="Pfam" id="PF02743">
    <property type="entry name" value="dCache_1"/>
    <property type="match status" value="1"/>
</dbReference>
<evidence type="ECO:0000256" key="7">
    <source>
        <dbReference type="ARBA" id="ARBA00023224"/>
    </source>
</evidence>
<dbReference type="CDD" id="cd12912">
    <property type="entry name" value="PDC2_MCP_like"/>
    <property type="match status" value="1"/>
</dbReference>
<dbReference type="Gene3D" id="1.10.8.500">
    <property type="entry name" value="HAMP domain in histidine kinase"/>
    <property type="match status" value="1"/>
</dbReference>
<dbReference type="InterPro" id="IPR004089">
    <property type="entry name" value="MCPsignal_dom"/>
</dbReference>
<comment type="subcellular location">
    <subcellularLocation>
        <location evidence="1">Cell membrane</location>
        <topology evidence="1">Multi-pass membrane protein</topology>
    </subcellularLocation>
</comment>
<keyword evidence="2" id="KW-1003">Cell membrane</keyword>
<dbReference type="CDD" id="cd12913">
    <property type="entry name" value="PDC1_MCP_like"/>
    <property type="match status" value="1"/>
</dbReference>
<evidence type="ECO:0000259" key="13">
    <source>
        <dbReference type="PROSITE" id="PS50885"/>
    </source>
</evidence>
<dbReference type="AlphaFoldDB" id="A0A1T4WW67"/>
<dbReference type="EMBL" id="FUYH01000004">
    <property type="protein sequence ID" value="SKA81603.1"/>
    <property type="molecule type" value="Genomic_DNA"/>
</dbReference>
<keyword evidence="7 9" id="KW-0807">Transducer</keyword>
<dbReference type="InterPro" id="IPR033479">
    <property type="entry name" value="dCache_1"/>
</dbReference>
<dbReference type="GO" id="GO:0006935">
    <property type="term" value="P:chemotaxis"/>
    <property type="evidence" value="ECO:0007669"/>
    <property type="project" value="UniProtKB-KW"/>
</dbReference>
<feature type="transmembrane region" description="Helical" evidence="11">
    <location>
        <begin position="12"/>
        <end position="33"/>
    </location>
</feature>
<proteinExistence type="inferred from homology"/>
<reference evidence="15" key="1">
    <citation type="submission" date="2017-02" db="EMBL/GenBank/DDBJ databases">
        <authorList>
            <person name="Varghese N."/>
            <person name="Submissions S."/>
        </authorList>
    </citation>
    <scope>NUCLEOTIDE SEQUENCE [LARGE SCALE GENOMIC DNA]</scope>
    <source>
        <strain evidence="15">USBA 833</strain>
    </source>
</reference>
<evidence type="ECO:0000256" key="1">
    <source>
        <dbReference type="ARBA" id="ARBA00004651"/>
    </source>
</evidence>
<accession>A0A1T4WW67</accession>
<feature type="coiled-coil region" evidence="10">
    <location>
        <begin position="454"/>
        <end position="481"/>
    </location>
</feature>